<feature type="domain" description="Response regulatory" evidence="9">
    <location>
        <begin position="583"/>
        <end position="699"/>
    </location>
</feature>
<dbReference type="PROSITE" id="PS50110">
    <property type="entry name" value="RESPONSE_REGULATORY"/>
    <property type="match status" value="1"/>
</dbReference>
<dbReference type="InterPro" id="IPR000014">
    <property type="entry name" value="PAS"/>
</dbReference>
<dbReference type="CDD" id="cd00082">
    <property type="entry name" value="HisKA"/>
    <property type="match status" value="1"/>
</dbReference>
<dbReference type="InterPro" id="IPR001610">
    <property type="entry name" value="PAC"/>
</dbReference>
<proteinExistence type="predicted"/>
<evidence type="ECO:0000256" key="7">
    <source>
        <dbReference type="PROSITE-ProRule" id="PRU00169"/>
    </source>
</evidence>
<feature type="domain" description="PAS" evidence="10">
    <location>
        <begin position="200"/>
        <end position="245"/>
    </location>
</feature>
<accession>A0A7C5H5B9</accession>
<dbReference type="Pfam" id="PF00672">
    <property type="entry name" value="HAMP"/>
    <property type="match status" value="1"/>
</dbReference>
<feature type="domain" description="Histidine kinase" evidence="8">
    <location>
        <begin position="338"/>
        <end position="562"/>
    </location>
</feature>
<dbReference type="NCBIfam" id="TIGR00229">
    <property type="entry name" value="sensory_box"/>
    <property type="match status" value="2"/>
</dbReference>
<keyword evidence="6 13" id="KW-0418">Kinase</keyword>
<dbReference type="Gene3D" id="3.30.565.10">
    <property type="entry name" value="Histidine kinase-like ATPase, C-terminal domain"/>
    <property type="match status" value="1"/>
</dbReference>
<dbReference type="SMART" id="SM00388">
    <property type="entry name" value="HisKA"/>
    <property type="match status" value="1"/>
</dbReference>
<dbReference type="PRINTS" id="PR00344">
    <property type="entry name" value="BCTRLSENSOR"/>
</dbReference>
<dbReference type="PROSITE" id="PS50885">
    <property type="entry name" value="HAMP"/>
    <property type="match status" value="1"/>
</dbReference>
<dbReference type="SMART" id="SM00304">
    <property type="entry name" value="HAMP"/>
    <property type="match status" value="1"/>
</dbReference>
<evidence type="ECO:0000256" key="1">
    <source>
        <dbReference type="ARBA" id="ARBA00000085"/>
    </source>
</evidence>
<evidence type="ECO:0000259" key="10">
    <source>
        <dbReference type="PROSITE" id="PS50112"/>
    </source>
</evidence>
<evidence type="ECO:0000259" key="12">
    <source>
        <dbReference type="PROSITE" id="PS50885"/>
    </source>
</evidence>
<evidence type="ECO:0000256" key="6">
    <source>
        <dbReference type="ARBA" id="ARBA00022777"/>
    </source>
</evidence>
<comment type="catalytic activity">
    <reaction evidence="1">
        <text>ATP + protein L-histidine = ADP + protein N-phospho-L-histidine.</text>
        <dbReference type="EC" id="2.7.13.3"/>
    </reaction>
</comment>
<dbReference type="AlphaFoldDB" id="A0A7C5H5B9"/>
<reference evidence="13" key="1">
    <citation type="journal article" date="2020" name="mSystems">
        <title>Genome- and Community-Level Interaction Insights into Carbon Utilization and Element Cycling Functions of Hydrothermarchaeota in Hydrothermal Sediment.</title>
        <authorList>
            <person name="Zhou Z."/>
            <person name="Liu Y."/>
            <person name="Xu W."/>
            <person name="Pan J."/>
            <person name="Luo Z.H."/>
            <person name="Li M."/>
        </authorList>
    </citation>
    <scope>NUCLEOTIDE SEQUENCE [LARGE SCALE GENOMIC DNA]</scope>
    <source>
        <strain evidence="13">HyVt-74</strain>
    </source>
</reference>
<dbReference type="InterPro" id="IPR005467">
    <property type="entry name" value="His_kinase_dom"/>
</dbReference>
<dbReference type="InterPro" id="IPR000700">
    <property type="entry name" value="PAS-assoc_C"/>
</dbReference>
<feature type="domain" description="PAS" evidence="10">
    <location>
        <begin position="72"/>
        <end position="147"/>
    </location>
</feature>
<dbReference type="Gene3D" id="1.10.287.130">
    <property type="match status" value="1"/>
</dbReference>
<organism evidence="13">
    <name type="scientific">candidate division WOR-3 bacterium</name>
    <dbReference type="NCBI Taxonomy" id="2052148"/>
    <lineage>
        <taxon>Bacteria</taxon>
        <taxon>Bacteria division WOR-3</taxon>
    </lineage>
</organism>
<dbReference type="SMART" id="SM00091">
    <property type="entry name" value="PAS"/>
    <property type="match status" value="2"/>
</dbReference>
<dbReference type="PANTHER" id="PTHR43065">
    <property type="entry name" value="SENSOR HISTIDINE KINASE"/>
    <property type="match status" value="1"/>
</dbReference>
<dbReference type="InterPro" id="IPR011006">
    <property type="entry name" value="CheY-like_superfamily"/>
</dbReference>
<evidence type="ECO:0000256" key="4">
    <source>
        <dbReference type="ARBA" id="ARBA00022553"/>
    </source>
</evidence>
<dbReference type="SUPFAM" id="SSF55785">
    <property type="entry name" value="PYP-like sensor domain (PAS domain)"/>
    <property type="match status" value="2"/>
</dbReference>
<dbReference type="Gene3D" id="3.40.50.2300">
    <property type="match status" value="1"/>
</dbReference>
<evidence type="ECO:0000256" key="3">
    <source>
        <dbReference type="ARBA" id="ARBA00012438"/>
    </source>
</evidence>
<evidence type="ECO:0000259" key="9">
    <source>
        <dbReference type="PROSITE" id="PS50110"/>
    </source>
</evidence>
<dbReference type="SUPFAM" id="SSF52172">
    <property type="entry name" value="CheY-like"/>
    <property type="match status" value="1"/>
</dbReference>
<feature type="modified residue" description="4-aspartylphosphate" evidence="7">
    <location>
        <position position="634"/>
    </location>
</feature>
<dbReference type="Pfam" id="PF02518">
    <property type="entry name" value="HATPase_c"/>
    <property type="match status" value="1"/>
</dbReference>
<dbReference type="Pfam" id="PF13426">
    <property type="entry name" value="PAS_9"/>
    <property type="match status" value="2"/>
</dbReference>
<name>A0A7C5H5B9_UNCW3</name>
<dbReference type="SUPFAM" id="SSF158472">
    <property type="entry name" value="HAMP domain-like"/>
    <property type="match status" value="1"/>
</dbReference>
<evidence type="ECO:0000256" key="2">
    <source>
        <dbReference type="ARBA" id="ARBA00004370"/>
    </source>
</evidence>
<dbReference type="InterPro" id="IPR001789">
    <property type="entry name" value="Sig_transdc_resp-reg_receiver"/>
</dbReference>
<keyword evidence="5" id="KW-0808">Transferase</keyword>
<dbReference type="EC" id="2.7.13.3" evidence="3"/>
<dbReference type="SMART" id="SM00387">
    <property type="entry name" value="HATPase_c"/>
    <property type="match status" value="1"/>
</dbReference>
<gene>
    <name evidence="13" type="ORF">ENL19_00010</name>
</gene>
<dbReference type="SMART" id="SM00448">
    <property type="entry name" value="REC"/>
    <property type="match status" value="1"/>
</dbReference>
<dbReference type="PROSITE" id="PS50109">
    <property type="entry name" value="HIS_KIN"/>
    <property type="match status" value="1"/>
</dbReference>
<dbReference type="InterPro" id="IPR035965">
    <property type="entry name" value="PAS-like_dom_sf"/>
</dbReference>
<feature type="non-terminal residue" evidence="13">
    <location>
        <position position="1"/>
    </location>
</feature>
<dbReference type="InterPro" id="IPR036097">
    <property type="entry name" value="HisK_dim/P_sf"/>
</dbReference>
<dbReference type="PROSITE" id="PS50113">
    <property type="entry name" value="PAC"/>
    <property type="match status" value="1"/>
</dbReference>
<keyword evidence="4 7" id="KW-0597">Phosphoprotein</keyword>
<dbReference type="PROSITE" id="PS50112">
    <property type="entry name" value="PAS"/>
    <property type="match status" value="2"/>
</dbReference>
<evidence type="ECO:0000259" key="8">
    <source>
        <dbReference type="PROSITE" id="PS50109"/>
    </source>
</evidence>
<evidence type="ECO:0000259" key="11">
    <source>
        <dbReference type="PROSITE" id="PS50113"/>
    </source>
</evidence>
<dbReference type="InterPro" id="IPR003661">
    <property type="entry name" value="HisK_dim/P_dom"/>
</dbReference>
<dbReference type="SUPFAM" id="SSF47384">
    <property type="entry name" value="Homodimeric domain of signal transducing histidine kinase"/>
    <property type="match status" value="1"/>
</dbReference>
<dbReference type="Gene3D" id="3.30.450.20">
    <property type="entry name" value="PAS domain"/>
    <property type="match status" value="2"/>
</dbReference>
<dbReference type="Pfam" id="PF00512">
    <property type="entry name" value="HisKA"/>
    <property type="match status" value="1"/>
</dbReference>
<dbReference type="GO" id="GO:0016020">
    <property type="term" value="C:membrane"/>
    <property type="evidence" value="ECO:0007669"/>
    <property type="project" value="UniProtKB-SubCell"/>
</dbReference>
<dbReference type="InterPro" id="IPR004358">
    <property type="entry name" value="Sig_transdc_His_kin-like_C"/>
</dbReference>
<dbReference type="Proteomes" id="UP000886110">
    <property type="component" value="Unassembled WGS sequence"/>
</dbReference>
<dbReference type="CDD" id="cd00130">
    <property type="entry name" value="PAS"/>
    <property type="match status" value="2"/>
</dbReference>
<dbReference type="InterPro" id="IPR003660">
    <property type="entry name" value="HAMP_dom"/>
</dbReference>
<feature type="domain" description="HAMP" evidence="12">
    <location>
        <begin position="15"/>
        <end position="67"/>
    </location>
</feature>
<dbReference type="Gene3D" id="6.10.340.10">
    <property type="match status" value="1"/>
</dbReference>
<dbReference type="EMBL" id="DRTB01000001">
    <property type="protein sequence ID" value="HHE04427.1"/>
    <property type="molecule type" value="Genomic_DNA"/>
</dbReference>
<dbReference type="SUPFAM" id="SSF55874">
    <property type="entry name" value="ATPase domain of HSP90 chaperone/DNA topoisomerase II/histidine kinase"/>
    <property type="match status" value="1"/>
</dbReference>
<dbReference type="GO" id="GO:0000155">
    <property type="term" value="F:phosphorelay sensor kinase activity"/>
    <property type="evidence" value="ECO:0007669"/>
    <property type="project" value="InterPro"/>
</dbReference>
<dbReference type="InterPro" id="IPR003594">
    <property type="entry name" value="HATPase_dom"/>
</dbReference>
<dbReference type="InterPro" id="IPR036890">
    <property type="entry name" value="HATPase_C_sf"/>
</dbReference>
<evidence type="ECO:0000256" key="5">
    <source>
        <dbReference type="ARBA" id="ARBA00022679"/>
    </source>
</evidence>
<feature type="domain" description="PAC" evidence="11">
    <location>
        <begin position="274"/>
        <end position="325"/>
    </location>
</feature>
<dbReference type="PANTHER" id="PTHR43065:SF42">
    <property type="entry name" value="TWO-COMPONENT SENSOR PPRA"/>
    <property type="match status" value="1"/>
</dbReference>
<comment type="subcellular location">
    <subcellularLocation>
        <location evidence="2">Membrane</location>
    </subcellularLocation>
</comment>
<dbReference type="SMART" id="SM00086">
    <property type="entry name" value="PAC"/>
    <property type="match status" value="2"/>
</dbReference>
<sequence length="701" mass="79861">VFLVIVLILIASINKVFLNPITELSKKMNQMSIEKLPEEIEIERRDEIGTIYSAFNRMVKNLKKSRYKVTEVESLYKLLFENAKDAIFFMDKEKFIDVNPAGIELFGCKREDIIGKSPADFSPSIQPDGRDSKKKAKEKISLALSGIPQIFEWLHRRKNGEDIYTEVSLNRILFKGKIILLAIVRDITKWKKSKDKLMESERKFRSVVENAEEGLIMIGDNYRITYVNKKLCEITGYSEEEIIGRDFRGLLAGKSKKLVAERYRLRRKGKKIPVRYEIQVLRKDREVRDCSMSVSVIETERGEKLSVGVLLDITEKRKLERELFLSQRLESIGRLTGSIAHDFNNILTTISGYAELSLDAMEKDNPTRADIEEIQKATSNAASLTQKLLAFSRKQIMKPLTINLNNVIEELDKMLQRVIGDDIEFLTFLNENLWNIYVDPSSLEQVIMNLVVNARDAMPEGGKLIIETANIELTEKYVKKRHPVAMPGDYVMLSISDTGVGIPEDIKEHIFEPFFTTKEEGKGTGLGLSTVYGIVKQSGGFIWCYSEVGQGTTFKVYIPRAKGKKEKIKREDKGKFYIGGTETILIAEDNDEVRGSISRILMNYGYKVYEAKDGEEALGIAEEFKGKIDLIISDIIMPKMNGMKVAEGVKEHYPEVKVLYISGYTDNIITQKGILKPGINFLQKPFTTSLLLRKVREVLES</sequence>
<comment type="caution">
    <text evidence="13">The sequence shown here is derived from an EMBL/GenBank/DDBJ whole genome shotgun (WGS) entry which is preliminary data.</text>
</comment>
<protein>
    <recommendedName>
        <fullName evidence="3">histidine kinase</fullName>
        <ecNumber evidence="3">2.7.13.3</ecNumber>
    </recommendedName>
</protein>
<evidence type="ECO:0000313" key="13">
    <source>
        <dbReference type="EMBL" id="HHE04427.1"/>
    </source>
</evidence>
<dbReference type="Pfam" id="PF00072">
    <property type="entry name" value="Response_reg"/>
    <property type="match status" value="1"/>
</dbReference>